<evidence type="ECO:0000313" key="1">
    <source>
        <dbReference type="EMBL" id="KAK7287156.1"/>
    </source>
</evidence>
<dbReference type="AlphaFoldDB" id="A0AAN9IWB7"/>
<reference evidence="1 2" key="1">
    <citation type="submission" date="2024-01" db="EMBL/GenBank/DDBJ databases">
        <title>The genomes of 5 underutilized Papilionoideae crops provide insights into root nodulation and disease resistanc.</title>
        <authorList>
            <person name="Yuan L."/>
        </authorList>
    </citation>
    <scope>NUCLEOTIDE SEQUENCE [LARGE SCALE GENOMIC DNA]</scope>
    <source>
        <strain evidence="1">ZHUSHIDOU_FW_LH</strain>
        <tissue evidence="1">Leaf</tissue>
    </source>
</reference>
<proteinExistence type="predicted"/>
<organism evidence="1 2">
    <name type="scientific">Crotalaria pallida</name>
    <name type="common">Smooth rattlebox</name>
    <name type="synonym">Crotalaria striata</name>
    <dbReference type="NCBI Taxonomy" id="3830"/>
    <lineage>
        <taxon>Eukaryota</taxon>
        <taxon>Viridiplantae</taxon>
        <taxon>Streptophyta</taxon>
        <taxon>Embryophyta</taxon>
        <taxon>Tracheophyta</taxon>
        <taxon>Spermatophyta</taxon>
        <taxon>Magnoliopsida</taxon>
        <taxon>eudicotyledons</taxon>
        <taxon>Gunneridae</taxon>
        <taxon>Pentapetalae</taxon>
        <taxon>rosids</taxon>
        <taxon>fabids</taxon>
        <taxon>Fabales</taxon>
        <taxon>Fabaceae</taxon>
        <taxon>Papilionoideae</taxon>
        <taxon>50 kb inversion clade</taxon>
        <taxon>genistoids sensu lato</taxon>
        <taxon>core genistoids</taxon>
        <taxon>Crotalarieae</taxon>
        <taxon>Crotalaria</taxon>
    </lineage>
</organism>
<evidence type="ECO:0000313" key="2">
    <source>
        <dbReference type="Proteomes" id="UP001372338"/>
    </source>
</evidence>
<sequence>MANYSEIVDSGYSCPKSINLRIDFEDGVVLDDNNEVIFRMEKQFSHRRRRVLLDAASSKSICILHKKPPPSPCPIAHHNPAPASNATTTKTNAVHDGNTPHLVLIPCHPLVPP</sequence>
<keyword evidence="2" id="KW-1185">Reference proteome</keyword>
<dbReference type="Proteomes" id="UP001372338">
    <property type="component" value="Unassembled WGS sequence"/>
</dbReference>
<accession>A0AAN9IWB7</accession>
<protein>
    <submittedName>
        <fullName evidence="1">Uncharacterized protein</fullName>
    </submittedName>
</protein>
<gene>
    <name evidence="1" type="ORF">RIF29_00242</name>
</gene>
<dbReference type="EMBL" id="JAYWIO010000001">
    <property type="protein sequence ID" value="KAK7287156.1"/>
    <property type="molecule type" value="Genomic_DNA"/>
</dbReference>
<name>A0AAN9IWB7_CROPI</name>
<comment type="caution">
    <text evidence="1">The sequence shown here is derived from an EMBL/GenBank/DDBJ whole genome shotgun (WGS) entry which is preliminary data.</text>
</comment>